<evidence type="ECO:0000259" key="1">
    <source>
        <dbReference type="PROSITE" id="PS50181"/>
    </source>
</evidence>
<feature type="domain" description="F-box" evidence="1">
    <location>
        <begin position="1"/>
        <end position="48"/>
    </location>
</feature>
<organism evidence="2 3">
    <name type="scientific">Exidia glandulosa HHB12029</name>
    <dbReference type="NCBI Taxonomy" id="1314781"/>
    <lineage>
        <taxon>Eukaryota</taxon>
        <taxon>Fungi</taxon>
        <taxon>Dikarya</taxon>
        <taxon>Basidiomycota</taxon>
        <taxon>Agaricomycotina</taxon>
        <taxon>Agaricomycetes</taxon>
        <taxon>Auriculariales</taxon>
        <taxon>Exidiaceae</taxon>
        <taxon>Exidia</taxon>
    </lineage>
</organism>
<protein>
    <recommendedName>
        <fullName evidence="1">F-box domain-containing protein</fullName>
    </recommendedName>
</protein>
<evidence type="ECO:0000313" key="2">
    <source>
        <dbReference type="EMBL" id="KZW03118.1"/>
    </source>
</evidence>
<evidence type="ECO:0000313" key="3">
    <source>
        <dbReference type="Proteomes" id="UP000077266"/>
    </source>
</evidence>
<proteinExistence type="predicted"/>
<dbReference type="InterPro" id="IPR001810">
    <property type="entry name" value="F-box_dom"/>
</dbReference>
<dbReference type="AlphaFoldDB" id="A0A165Q5S9"/>
<dbReference type="Gene3D" id="1.20.1280.50">
    <property type="match status" value="1"/>
</dbReference>
<dbReference type="Proteomes" id="UP000077266">
    <property type="component" value="Unassembled WGS sequence"/>
</dbReference>
<dbReference type="PROSITE" id="PS50181">
    <property type="entry name" value="FBOX"/>
    <property type="match status" value="1"/>
</dbReference>
<keyword evidence="3" id="KW-1185">Reference proteome</keyword>
<gene>
    <name evidence="2" type="ORF">EXIGLDRAFT_759425</name>
</gene>
<dbReference type="EMBL" id="KV425885">
    <property type="protein sequence ID" value="KZW03118.1"/>
    <property type="molecule type" value="Genomic_DNA"/>
</dbReference>
<reference evidence="2 3" key="1">
    <citation type="journal article" date="2016" name="Mol. Biol. Evol.">
        <title>Comparative Genomics of Early-Diverging Mushroom-Forming Fungi Provides Insights into the Origins of Lignocellulose Decay Capabilities.</title>
        <authorList>
            <person name="Nagy L.G."/>
            <person name="Riley R."/>
            <person name="Tritt A."/>
            <person name="Adam C."/>
            <person name="Daum C."/>
            <person name="Floudas D."/>
            <person name="Sun H."/>
            <person name="Yadav J.S."/>
            <person name="Pangilinan J."/>
            <person name="Larsson K.H."/>
            <person name="Matsuura K."/>
            <person name="Barry K."/>
            <person name="Labutti K."/>
            <person name="Kuo R."/>
            <person name="Ohm R.A."/>
            <person name="Bhattacharya S.S."/>
            <person name="Shirouzu T."/>
            <person name="Yoshinaga Y."/>
            <person name="Martin F.M."/>
            <person name="Grigoriev I.V."/>
            <person name="Hibbett D.S."/>
        </authorList>
    </citation>
    <scope>NUCLEOTIDE SEQUENCE [LARGE SCALE GENOMIC DNA]</scope>
    <source>
        <strain evidence="2 3">HHB12029</strain>
    </source>
</reference>
<accession>A0A165Q5S9</accession>
<dbReference type="InterPro" id="IPR036047">
    <property type="entry name" value="F-box-like_dom_sf"/>
</dbReference>
<dbReference type="CDD" id="cd09917">
    <property type="entry name" value="F-box_SF"/>
    <property type="match status" value="1"/>
</dbReference>
<sequence length="360" mass="40599">MSLATRLPPELWCAIWELLPYEDCVSLSHVCRYWRDIAIHCPRLWTHLEFCSFVHGETCECVLCGTQEFDDSGDPLGPFVRTATTPPGSTNMRLILALAARSGALPLHLSVHTEPVRTDLTLLEDFGARLVTTGASDRLVLLHVAFEDLSTLRCLLGGLKRLPALTTLVTEQLYDDDDDIIIDAQSWYDSDEIDMPLLESLILIGVGWPVQDRGSTVAFPSLRSLACSFWDAEDVEVALNVCPALDELHVLDPFLPQRPIEYTWRLEGNTLSKLERIPFVRVSGIAYRSEEWAIDNFSGPSRPEFYLRYRGYDAPSDYALDIWLDLQDVELVGLTWTHPTEDYVALTVESSNGVRRTLIQ</sequence>
<name>A0A165Q5S9_EXIGL</name>
<dbReference type="SUPFAM" id="SSF81383">
    <property type="entry name" value="F-box domain"/>
    <property type="match status" value="1"/>
</dbReference>
<dbReference type="InParanoid" id="A0A165Q5S9"/>
<dbReference type="Pfam" id="PF12937">
    <property type="entry name" value="F-box-like"/>
    <property type="match status" value="1"/>
</dbReference>
<dbReference type="OrthoDB" id="3224080at2759"/>